<dbReference type="InterPro" id="IPR020845">
    <property type="entry name" value="AMP-binding_CS"/>
</dbReference>
<reference evidence="3 4" key="1">
    <citation type="submission" date="2015-11" db="EMBL/GenBank/DDBJ databases">
        <title>Genomic analysis of 38 Legionella species identifies large and diverse effector repertoires.</title>
        <authorList>
            <person name="Burstein D."/>
            <person name="Amaro F."/>
            <person name="Zusman T."/>
            <person name="Lifshitz Z."/>
            <person name="Cohen O."/>
            <person name="Gilbert J.A."/>
            <person name="Pupko T."/>
            <person name="Shuman H.A."/>
            <person name="Segal G."/>
        </authorList>
    </citation>
    <scope>NUCLEOTIDE SEQUENCE [LARGE SCALE GENOMIC DNA]</scope>
    <source>
        <strain evidence="3 4">IMVS3376</strain>
    </source>
</reference>
<comment type="caution">
    <text evidence="3">The sequence shown here is derived from an EMBL/GenBank/DDBJ whole genome shotgun (WGS) entry which is preliminary data.</text>
</comment>
<dbReference type="RefSeq" id="WP_058509983.1">
    <property type="nucleotide sequence ID" value="NZ_LNYY01000019.1"/>
</dbReference>
<dbReference type="STRING" id="947033.Lste_0998"/>
<dbReference type="Pfam" id="PF03321">
    <property type="entry name" value="GH3"/>
    <property type="match status" value="1"/>
</dbReference>
<proteinExistence type="predicted"/>
<dbReference type="Gene3D" id="3.40.50.12780">
    <property type="entry name" value="N-terminal domain of ligase-like"/>
    <property type="match status" value="1"/>
</dbReference>
<evidence type="ECO:0000259" key="1">
    <source>
        <dbReference type="Pfam" id="PF23571"/>
    </source>
</evidence>
<evidence type="ECO:0000259" key="2">
    <source>
        <dbReference type="Pfam" id="PF23572"/>
    </source>
</evidence>
<dbReference type="EMBL" id="LNYY01000019">
    <property type="protein sequence ID" value="KTD67840.1"/>
    <property type="molecule type" value="Genomic_DNA"/>
</dbReference>
<accession>A0A0W0ZFI4</accession>
<evidence type="ECO:0000313" key="3">
    <source>
        <dbReference type="EMBL" id="KTD67840.1"/>
    </source>
</evidence>
<gene>
    <name evidence="3" type="ORF">Lste_0998</name>
</gene>
<dbReference type="SUPFAM" id="SSF56801">
    <property type="entry name" value="Acetyl-CoA synthetase-like"/>
    <property type="match status" value="1"/>
</dbReference>
<dbReference type="PANTHER" id="PTHR31901:SF9">
    <property type="entry name" value="GH3 DOMAIN-CONTAINING PROTEIN"/>
    <property type="match status" value="1"/>
</dbReference>
<dbReference type="GO" id="GO:0016881">
    <property type="term" value="F:acid-amino acid ligase activity"/>
    <property type="evidence" value="ECO:0007669"/>
    <property type="project" value="TreeGrafter"/>
</dbReference>
<sequence>MIRHVIRRTIGIPFIQHMAKKIEESAYNPYPYQQAALQKIIKTNGKTEFGQQSGLFQLKTLEDARQLPVYDYEALRSEFEKIYQEGKKGFFSWDEIKAISLTSGTSGGPKYIPITQSLVKNFMRIGLSLYASLSNELKNPHELFEGKALYLSALSHIYDSPASLPVGFISGYMNSKRSWLFKDLLYPSTKTSSITDTQVRMSRILEEIRDQDIRTMLGFPAIIQLFTEKALAYFNVDYLQQLWKNLSICVYGGNFLSLSQIEYLKKSWMGNNNNKELILMEHYSAVEGFFGHTLHSHWPGLVFNPFDIFYQFKEDANHSSFLHLHELKQGKRYLVFVTTVAGLINYAMEDIIEITSVKPLTFKFIARAKEQISLISEKIIISKIKFVVECLAQKTNLLIPDFAVYLDCKSENKLIYALSAEISNLDDASKLLDDALREINPNYNEYRGNNTYQAPQIICKPLQFFDAYRKKNIHKGNFKEKRLFMSEVAFYSEYS</sequence>
<dbReference type="PANTHER" id="PTHR31901">
    <property type="entry name" value="GH3 DOMAIN-CONTAINING PROTEIN"/>
    <property type="match status" value="1"/>
</dbReference>
<dbReference type="PATRIC" id="fig|947033.5.peg.1067"/>
<dbReference type="Pfam" id="PF23572">
    <property type="entry name" value="GH3_C"/>
    <property type="match status" value="1"/>
</dbReference>
<dbReference type="InterPro" id="IPR004993">
    <property type="entry name" value="GH3"/>
</dbReference>
<dbReference type="PROSITE" id="PS00455">
    <property type="entry name" value="AMP_BINDING"/>
    <property type="match status" value="1"/>
</dbReference>
<dbReference type="OrthoDB" id="614636at2"/>
<evidence type="ECO:0000313" key="4">
    <source>
        <dbReference type="Proteomes" id="UP000054926"/>
    </source>
</evidence>
<feature type="domain" description="GH3 middle" evidence="1">
    <location>
        <begin position="314"/>
        <end position="367"/>
    </location>
</feature>
<dbReference type="InterPro" id="IPR055378">
    <property type="entry name" value="GH3_C"/>
</dbReference>
<dbReference type="Pfam" id="PF23571">
    <property type="entry name" value="GH3_M"/>
    <property type="match status" value="1"/>
</dbReference>
<feature type="domain" description="GH3 C-terminal" evidence="2">
    <location>
        <begin position="387"/>
        <end position="477"/>
    </location>
</feature>
<dbReference type="InterPro" id="IPR042099">
    <property type="entry name" value="ANL_N_sf"/>
</dbReference>
<name>A0A0W0ZFI4_9GAMM</name>
<dbReference type="AlphaFoldDB" id="A0A0W0ZFI4"/>
<dbReference type="Proteomes" id="UP000054926">
    <property type="component" value="Unassembled WGS sequence"/>
</dbReference>
<dbReference type="InterPro" id="IPR055377">
    <property type="entry name" value="GH3_M"/>
</dbReference>
<protein>
    <submittedName>
        <fullName evidence="3">GH3 auxin-responsive promoter</fullName>
    </submittedName>
</protein>
<keyword evidence="4" id="KW-1185">Reference proteome</keyword>
<organism evidence="3 4">
    <name type="scientific">Legionella steelei</name>
    <dbReference type="NCBI Taxonomy" id="947033"/>
    <lineage>
        <taxon>Bacteria</taxon>
        <taxon>Pseudomonadati</taxon>
        <taxon>Pseudomonadota</taxon>
        <taxon>Gammaproteobacteria</taxon>
        <taxon>Legionellales</taxon>
        <taxon>Legionellaceae</taxon>
        <taxon>Legionella</taxon>
    </lineage>
</organism>
<dbReference type="GO" id="GO:0005737">
    <property type="term" value="C:cytoplasm"/>
    <property type="evidence" value="ECO:0007669"/>
    <property type="project" value="TreeGrafter"/>
</dbReference>